<reference evidence="1" key="1">
    <citation type="journal article" date="2020" name="New Phytol.">
        <title>Comparative genomics reveals dynamic genome evolution in host specialist ectomycorrhizal fungi.</title>
        <authorList>
            <person name="Lofgren L.A."/>
            <person name="Nguyen N.H."/>
            <person name="Vilgalys R."/>
            <person name="Ruytinx J."/>
            <person name="Liao H.L."/>
            <person name="Branco S."/>
            <person name="Kuo A."/>
            <person name="LaButti K."/>
            <person name="Lipzen A."/>
            <person name="Andreopoulos W."/>
            <person name="Pangilinan J."/>
            <person name="Riley R."/>
            <person name="Hundley H."/>
            <person name="Na H."/>
            <person name="Barry K."/>
            <person name="Grigoriev I.V."/>
            <person name="Stajich J.E."/>
            <person name="Kennedy P.G."/>
        </authorList>
    </citation>
    <scope>NUCLEOTIDE SEQUENCE</scope>
    <source>
        <strain evidence="1">DOB743</strain>
    </source>
</reference>
<dbReference type="OrthoDB" id="10511824at2759"/>
<evidence type="ECO:0000313" key="2">
    <source>
        <dbReference type="Proteomes" id="UP000714275"/>
    </source>
</evidence>
<name>A0A9P7D2Y9_9AGAM</name>
<proteinExistence type="predicted"/>
<gene>
    <name evidence="1" type="ORF">EV702DRAFT_1197537</name>
</gene>
<organism evidence="1 2">
    <name type="scientific">Suillus placidus</name>
    <dbReference type="NCBI Taxonomy" id="48579"/>
    <lineage>
        <taxon>Eukaryota</taxon>
        <taxon>Fungi</taxon>
        <taxon>Dikarya</taxon>
        <taxon>Basidiomycota</taxon>
        <taxon>Agaricomycotina</taxon>
        <taxon>Agaricomycetes</taxon>
        <taxon>Agaricomycetidae</taxon>
        <taxon>Boletales</taxon>
        <taxon>Suillineae</taxon>
        <taxon>Suillaceae</taxon>
        <taxon>Suillus</taxon>
    </lineage>
</organism>
<accession>A0A9P7D2Y9</accession>
<keyword evidence="2" id="KW-1185">Reference proteome</keyword>
<dbReference type="EMBL" id="JABBWD010000022">
    <property type="protein sequence ID" value="KAG1777213.1"/>
    <property type="molecule type" value="Genomic_DNA"/>
</dbReference>
<dbReference type="AlphaFoldDB" id="A0A9P7D2Y9"/>
<dbReference type="Proteomes" id="UP000714275">
    <property type="component" value="Unassembled WGS sequence"/>
</dbReference>
<comment type="caution">
    <text evidence="1">The sequence shown here is derived from an EMBL/GenBank/DDBJ whole genome shotgun (WGS) entry which is preliminary data.</text>
</comment>
<evidence type="ECO:0000313" key="1">
    <source>
        <dbReference type="EMBL" id="KAG1777213.1"/>
    </source>
</evidence>
<protein>
    <submittedName>
        <fullName evidence="1">Uncharacterized protein</fullName>
    </submittedName>
</protein>
<sequence length="185" mass="20376">MSSGSGGAAHMGVMRVASAEPNILSLHMADTPRPRLPPLSRIFNTPITGLGIITSAPTRAYPFDLISGPEADQAMVYHEVVSLTFKLEVAMDVIRKAKQLDIDLKVLEGVKKTRYLQSRSPVIKAGVTSVMVARSVYIVLRAYLIFMVLRDSTLPPEVAMDIIRKAKQLDIDLKVLEGVKKTRYL</sequence>